<dbReference type="PANTHER" id="PTHR10039">
    <property type="entry name" value="AMELOGENIN"/>
    <property type="match status" value="1"/>
</dbReference>
<dbReference type="OrthoDB" id="428577at2759"/>
<dbReference type="Gene3D" id="3.40.50.1580">
    <property type="entry name" value="Nucleoside phosphorylase domain"/>
    <property type="match status" value="1"/>
</dbReference>
<gene>
    <name evidence="6" type="ORF">H072_7130</name>
</gene>
<dbReference type="InterPro" id="IPR027417">
    <property type="entry name" value="P-loop_NTPase"/>
</dbReference>
<dbReference type="Proteomes" id="UP000015100">
    <property type="component" value="Unassembled WGS sequence"/>
</dbReference>
<dbReference type="PROSITE" id="PS50297">
    <property type="entry name" value="ANK_REP_REGION"/>
    <property type="match status" value="2"/>
</dbReference>
<dbReference type="SUPFAM" id="SSF48403">
    <property type="entry name" value="Ankyrin repeat"/>
    <property type="match status" value="1"/>
</dbReference>
<name>S8AD98_DACHA</name>
<organism evidence="6 7">
    <name type="scientific">Dactylellina haptotyla (strain CBS 200.50)</name>
    <name type="common">Nematode-trapping fungus</name>
    <name type="synonym">Monacrosporium haptotylum</name>
    <dbReference type="NCBI Taxonomy" id="1284197"/>
    <lineage>
        <taxon>Eukaryota</taxon>
        <taxon>Fungi</taxon>
        <taxon>Dikarya</taxon>
        <taxon>Ascomycota</taxon>
        <taxon>Pezizomycotina</taxon>
        <taxon>Orbiliomycetes</taxon>
        <taxon>Orbiliales</taxon>
        <taxon>Orbiliaceae</taxon>
        <taxon>Dactylellina</taxon>
    </lineage>
</organism>
<dbReference type="PROSITE" id="PS50088">
    <property type="entry name" value="ANK_REPEAT"/>
    <property type="match status" value="2"/>
</dbReference>
<dbReference type="Pfam" id="PF01048">
    <property type="entry name" value="PNP_UDP_1"/>
    <property type="match status" value="1"/>
</dbReference>
<protein>
    <submittedName>
        <fullName evidence="6">Uncharacterized protein</fullName>
    </submittedName>
</protein>
<evidence type="ECO:0000259" key="4">
    <source>
        <dbReference type="Pfam" id="PF01048"/>
    </source>
</evidence>
<dbReference type="InterPro" id="IPR036770">
    <property type="entry name" value="Ankyrin_rpt-contain_sf"/>
</dbReference>
<dbReference type="Pfam" id="PF24883">
    <property type="entry name" value="NPHP3_N"/>
    <property type="match status" value="1"/>
</dbReference>
<keyword evidence="2" id="KW-0040">ANK repeat</keyword>
<reference evidence="6 7" key="1">
    <citation type="journal article" date="2013" name="PLoS Genet.">
        <title>Genomic mechanisms accounting for the adaptation to parasitism in nematode-trapping fungi.</title>
        <authorList>
            <person name="Meerupati T."/>
            <person name="Andersson K.M."/>
            <person name="Friman E."/>
            <person name="Kumar D."/>
            <person name="Tunlid A."/>
            <person name="Ahren D."/>
        </authorList>
    </citation>
    <scope>NUCLEOTIDE SEQUENCE [LARGE SCALE GENOMIC DNA]</scope>
    <source>
        <strain evidence="6 7">CBS 200.50</strain>
    </source>
</reference>
<evidence type="ECO:0000256" key="3">
    <source>
        <dbReference type="SAM" id="MobiDB-lite"/>
    </source>
</evidence>
<reference evidence="7" key="2">
    <citation type="submission" date="2013-04" db="EMBL/GenBank/DDBJ databases">
        <title>Genomic mechanisms accounting for the adaptation to parasitism in nematode-trapping fungi.</title>
        <authorList>
            <person name="Ahren D.G."/>
        </authorList>
    </citation>
    <scope>NUCLEOTIDE SEQUENCE [LARGE SCALE GENOMIC DNA]</scope>
    <source>
        <strain evidence="7">CBS 200.50</strain>
    </source>
</reference>
<feature type="domain" description="Nephrocystin 3-like N-terminal" evidence="5">
    <location>
        <begin position="366"/>
        <end position="531"/>
    </location>
</feature>
<dbReference type="SUPFAM" id="SSF52540">
    <property type="entry name" value="P-loop containing nucleoside triphosphate hydrolases"/>
    <property type="match status" value="1"/>
</dbReference>
<keyword evidence="7" id="KW-1185">Reference proteome</keyword>
<dbReference type="eggNOG" id="KOG0504">
    <property type="taxonomic scope" value="Eukaryota"/>
</dbReference>
<comment type="caution">
    <text evidence="6">The sequence shown here is derived from an EMBL/GenBank/DDBJ whole genome shotgun (WGS) entry which is preliminary data.</text>
</comment>
<dbReference type="GO" id="GO:0003824">
    <property type="term" value="F:catalytic activity"/>
    <property type="evidence" value="ECO:0007669"/>
    <property type="project" value="InterPro"/>
</dbReference>
<dbReference type="Gene3D" id="1.25.40.20">
    <property type="entry name" value="Ankyrin repeat-containing domain"/>
    <property type="match status" value="1"/>
</dbReference>
<dbReference type="InterPro" id="IPR002110">
    <property type="entry name" value="Ankyrin_rpt"/>
</dbReference>
<feature type="region of interest" description="Disordered" evidence="3">
    <location>
        <begin position="1095"/>
        <end position="1128"/>
    </location>
</feature>
<dbReference type="SMART" id="SM00248">
    <property type="entry name" value="ANK"/>
    <property type="match status" value="4"/>
</dbReference>
<dbReference type="SUPFAM" id="SSF53167">
    <property type="entry name" value="Purine and uridine phosphorylases"/>
    <property type="match status" value="1"/>
</dbReference>
<proteinExistence type="predicted"/>
<dbReference type="EMBL" id="AQGS01000489">
    <property type="protein sequence ID" value="EPS39086.1"/>
    <property type="molecule type" value="Genomic_DNA"/>
</dbReference>
<feature type="repeat" description="ANK" evidence="2">
    <location>
        <begin position="854"/>
        <end position="886"/>
    </location>
</feature>
<dbReference type="HOGENOM" id="CLU_001754_0_0_1"/>
<feature type="repeat" description="ANK" evidence="2">
    <location>
        <begin position="887"/>
        <end position="919"/>
    </location>
</feature>
<evidence type="ECO:0000313" key="6">
    <source>
        <dbReference type="EMBL" id="EPS39086.1"/>
    </source>
</evidence>
<sequence>MSIHSNRENYHYSDYNVGWICARPIEVVMARAMLDEEHYPLPTLLQDTNEYVLGSIGLHKVVITISPLGEDDAVVAHRVVSQMALTFRALKFILTVGLGNGVAPKVRLGDVVVATSVVHYDYGRSTFGRFGRTGELYHSPSAIWAAVAGLKADLSVAGWGLIDIILDHARVLDKDQLEDVLFESTCKHIRNEVEGDGYKTADEARSRSKAADKEGSSCQLCDRDRVVDRPSRGRKVHFGPIAGNILFRDGVARDQLKRDLGGEVLCAEMESAGLSKLSDALPTFVIRGICDYVDAHSNGLWQGPAAAAAAAVAKRCLRYLPSGNPEKESDQMLSKTEILSWIPSTDYSSQQAHYLEKRHPMSNNHLDSVDFQSWVENKNRILFCPGRAGCGKSVFTATVVNFLRTRFDTREAGIAYIHCRHQPQHLQSLNQLAGSVLRQLLQGLEQWPTRLYDQYEHHKAYKAAAGLTATELCEILIEVTASYQRVFILVDGLDEINELDPPGDLSLYEKFISWLLDVQARCFGNLFMTSRPEPAILNRFYHCQTLQLGIDEETIKEYLEWLLTDIRYWRSGFDTKEDLSHRIILSAEKSFLWVAVCIKYLQFSYPTYWDSRVMGSIPAPGLLGLYETIISDICGQREPAMGRLGVRILSWIFFSERNLTVQELRHAAAVVNGSSEIEQDLLGDETIVSLCKGLVRIDSNTGLVLLIHTSLRDYFEATKGRWFPGAQKYLLSTCLTYASFNSFRVGPSSTKANFKARQESNPFYGYAARFWGVHAAKIDLPDAVTIHQIVEFLKTKSLVSACSQVVFYRGDDTFAANSANQTTGIHLAARFGLTEPTYSLISDGICDVNAVDSEDISPLYLAAENGHEGVVTVLLDHGANIETRDIYGRTALIKAVLANQESVVSLLVERGANIEVTQNTGETALLLAREIGNPVIINLLKYQIETVVDSNFVDNMSDFTDVDSVFSASSAGYSQSSLGEWQPFALRASDIVAQKFCQDPDFRRFYLEALAKFGKQGFKKQNDIFLKLFFKDLRSETTESSPIHLRAIRFLRRHSEREKVAEQVFTLCHKYLESATKLQGRDFLALSRMETQFTPQDYNISTGEDNEQEEVDSRDSEGSQDENENHDEKALELDVENVLNFFIGGQPFEQFKSNLRCLVSPPKSLKMAVQTSNKRVIRNFLQRFLDSESDDLGTENEYGWTRELYGVGYSLEEITKVLFEMENDAPWIYFTPHTFGEGHDKPGKNSHLPGCVHNYLEQGGLAARFGETTSRDRTSASESDLFSSNTEFEIEEIQELCGLAGITPISRNPSSLFSTKISKEDGQLVAVISYSVFDNDMKLDGASVLEKIISTLRRVCHAASILQRCGRFCDRFTVIFRHAGLHTQEEDEIAPEIASLAPIYLELIFRILDNLEGMKIGDFEYEEKTLSLRTALDSILSLFPSQPRSTKTGETQNTLHISALVAQFLSLGFLSYNQAHMGSVQPFFLDTPLEKIVLRGCNSREEGQFYYITANLTKLTCIGDMLASKVISFELNGTLNDVPPATGVGSPGVDIMATPEDLLDTWGPGNFVIQKEPNQSICAIRVRGGYIHATKDRFHWSSTLDDEFLPIIPFAPTDSIRIGTFITVKNDCTVDEQSSRKNSSDALQSIDTHHGYWKLSEIQFGLQAGNFALLQANTTGIKTPGITMKQTILEQRAKDLVHSLDHLYGLQVSFCTGVARRVSLQEVVADMLQPFIRASLREDKQWDELSQNDIDGAFRGTNDDLKIWLNDLSDDLFDFVMNTVQKILLSLRSTGIDPGGNYLCVAWPYDKIPFEGFRIKCDDKISCWIRMLADSEDCATFAYISVTCLETQHLKCIGALRCWDSVTPILQTEVYRFNPRGKQLGSFHDNSSYFFQKLDGRLWVVVEKDSTTSHTSLLVSSKVVLTQAVNNSKQVLRRVAMLDRENNRVNNIRERQRVSEPPKEGVDVLVLAKGALIPKIANTTQVHLTSAVPPPQAQIVSTSGSIVVTSTTV</sequence>
<evidence type="ECO:0000313" key="7">
    <source>
        <dbReference type="Proteomes" id="UP000015100"/>
    </source>
</evidence>
<dbReference type="Gene3D" id="3.40.50.300">
    <property type="entry name" value="P-loop containing nucleotide triphosphate hydrolases"/>
    <property type="match status" value="1"/>
</dbReference>
<dbReference type="PANTHER" id="PTHR10039:SF15">
    <property type="entry name" value="NACHT DOMAIN-CONTAINING PROTEIN"/>
    <property type="match status" value="1"/>
</dbReference>
<accession>S8AD98</accession>
<dbReference type="InterPro" id="IPR000845">
    <property type="entry name" value="Nucleoside_phosphorylase_d"/>
</dbReference>
<dbReference type="Pfam" id="PF12796">
    <property type="entry name" value="Ank_2"/>
    <property type="match status" value="1"/>
</dbReference>
<evidence type="ECO:0000256" key="2">
    <source>
        <dbReference type="PROSITE-ProRule" id="PRU00023"/>
    </source>
</evidence>
<dbReference type="GO" id="GO:0009116">
    <property type="term" value="P:nucleoside metabolic process"/>
    <property type="evidence" value="ECO:0007669"/>
    <property type="project" value="InterPro"/>
</dbReference>
<dbReference type="InterPro" id="IPR056884">
    <property type="entry name" value="NPHP3-like_N"/>
</dbReference>
<keyword evidence="1" id="KW-0677">Repeat</keyword>
<dbReference type="InterPro" id="IPR035994">
    <property type="entry name" value="Nucleoside_phosphorylase_sf"/>
</dbReference>
<dbReference type="STRING" id="1284197.S8AD98"/>
<evidence type="ECO:0000256" key="1">
    <source>
        <dbReference type="ARBA" id="ARBA00022737"/>
    </source>
</evidence>
<evidence type="ECO:0000259" key="5">
    <source>
        <dbReference type="Pfam" id="PF24883"/>
    </source>
</evidence>
<feature type="domain" description="Nucleoside phosphorylase" evidence="4">
    <location>
        <begin position="48"/>
        <end position="316"/>
    </location>
</feature>